<accession>A0AAV5LKZ3</accession>
<dbReference type="Proteomes" id="UP001054252">
    <property type="component" value="Unassembled WGS sequence"/>
</dbReference>
<dbReference type="PANTHER" id="PTHR10566:SF53">
    <property type="entry name" value="PROTEIN ACTIVITY OF BC1 COMPLEX KINASE 1, CHLOROPLASTIC"/>
    <property type="match status" value="1"/>
</dbReference>
<dbReference type="CDD" id="cd05121">
    <property type="entry name" value="ABC1_ADCK3-like"/>
    <property type="match status" value="1"/>
</dbReference>
<comment type="similarity">
    <text evidence="1">Belongs to the protein kinase superfamily. ADCK protein kinase family.</text>
</comment>
<reference evidence="3 4" key="1">
    <citation type="journal article" date="2021" name="Commun. Biol.">
        <title>The genome of Shorea leprosula (Dipterocarpaceae) highlights the ecological relevance of drought in aseasonal tropical rainforests.</title>
        <authorList>
            <person name="Ng K.K.S."/>
            <person name="Kobayashi M.J."/>
            <person name="Fawcett J.A."/>
            <person name="Hatakeyama M."/>
            <person name="Paape T."/>
            <person name="Ng C.H."/>
            <person name="Ang C.C."/>
            <person name="Tnah L.H."/>
            <person name="Lee C.T."/>
            <person name="Nishiyama T."/>
            <person name="Sese J."/>
            <person name="O'Brien M.J."/>
            <person name="Copetti D."/>
            <person name="Mohd Noor M.I."/>
            <person name="Ong R.C."/>
            <person name="Putra M."/>
            <person name="Sireger I.Z."/>
            <person name="Indrioko S."/>
            <person name="Kosugi Y."/>
            <person name="Izuno A."/>
            <person name="Isagi Y."/>
            <person name="Lee S.L."/>
            <person name="Shimizu K.K."/>
        </authorList>
    </citation>
    <scope>NUCLEOTIDE SEQUENCE [LARGE SCALE GENOMIC DNA]</scope>
    <source>
        <strain evidence="3">214</strain>
    </source>
</reference>
<evidence type="ECO:0000313" key="4">
    <source>
        <dbReference type="Proteomes" id="UP001054252"/>
    </source>
</evidence>
<dbReference type="InterPro" id="IPR000719">
    <property type="entry name" value="Prot_kinase_dom"/>
</dbReference>
<dbReference type="GO" id="GO:0004672">
    <property type="term" value="F:protein kinase activity"/>
    <property type="evidence" value="ECO:0007669"/>
    <property type="project" value="InterPro"/>
</dbReference>
<gene>
    <name evidence="3" type="ORF">SLEP1_g45804</name>
</gene>
<dbReference type="InterPro" id="IPR050154">
    <property type="entry name" value="UbiB_kinase"/>
</dbReference>
<keyword evidence="4" id="KW-1185">Reference proteome</keyword>
<sequence>MSLIHPNCVSQSQFAPAPLSFHGVPRRTKKLSAVRIFNLAAAGRSLVSSNQTESKSLQLGKSSKAMEQLDFERGVCVPFRKYSPETVRNKVLESRGAIASLMLRGVEIVWNLGLYWTSLMYDCFVGRDEEVVPFRARQLRNLLCDLGPSFIKAGQVLANRPDIIREDYMNELCILQDDVPSFPNQIAFSIIEEELGQPLEAVFSKISSQTIAAASLGQVYRATLRQSGEDVAIKVQRPEIEPIIYRDLFLFRTLASFLNGISLQKLGCNAELIVDEFGEKLLEELDYTLEARNIEDFIENFKNDPTVKIPRVYKQLSGSRVLVMEWIDGIRCTDPQAIKDAGIDVNGFLTVGVSAALRQLLEFGLFHGDPHPGNIFAMRDGRIAYVDFGNVAVLSQLNKQILIDAVVHAVNEDYAEMANDFTRLGFLASGTDVSPIIPALEAIWQNSAGKGLADFNFRSVTGQFNKLVYNYPIRIPERFSLVIRSLLTQEGICFTLKPDFKFLEVAYPYVAKRLLTDPNPALRERLIQVLFKDGVFQWKRLENLIVLAKENVAKMSSNPALQAKAIRSTRNWQFERKLDLTDTIKDGARLFFFDEGIRRQLILALTEDSKLHVQELVDVYRLVEDEIDIPTIAREVVQDLPNVVRDFMLSWSDSVLSDR</sequence>
<protein>
    <recommendedName>
        <fullName evidence="2">Protein kinase domain-containing protein</fullName>
    </recommendedName>
</protein>
<dbReference type="InterPro" id="IPR011009">
    <property type="entry name" value="Kinase-like_dom_sf"/>
</dbReference>
<organism evidence="3 4">
    <name type="scientific">Rubroshorea leprosula</name>
    <dbReference type="NCBI Taxonomy" id="152421"/>
    <lineage>
        <taxon>Eukaryota</taxon>
        <taxon>Viridiplantae</taxon>
        <taxon>Streptophyta</taxon>
        <taxon>Embryophyta</taxon>
        <taxon>Tracheophyta</taxon>
        <taxon>Spermatophyta</taxon>
        <taxon>Magnoliopsida</taxon>
        <taxon>eudicotyledons</taxon>
        <taxon>Gunneridae</taxon>
        <taxon>Pentapetalae</taxon>
        <taxon>rosids</taxon>
        <taxon>malvids</taxon>
        <taxon>Malvales</taxon>
        <taxon>Dipterocarpaceae</taxon>
        <taxon>Rubroshorea</taxon>
    </lineage>
</organism>
<dbReference type="Pfam" id="PF03109">
    <property type="entry name" value="ABC1"/>
    <property type="match status" value="1"/>
</dbReference>
<evidence type="ECO:0000313" key="3">
    <source>
        <dbReference type="EMBL" id="GKV37828.1"/>
    </source>
</evidence>
<dbReference type="PANTHER" id="PTHR10566">
    <property type="entry name" value="CHAPERONE-ACTIVITY OF BC1 COMPLEX CABC1 -RELATED"/>
    <property type="match status" value="1"/>
</dbReference>
<dbReference type="Gene3D" id="1.10.510.10">
    <property type="entry name" value="Transferase(Phosphotransferase) domain 1"/>
    <property type="match status" value="1"/>
</dbReference>
<proteinExistence type="inferred from homology"/>
<evidence type="ECO:0000256" key="1">
    <source>
        <dbReference type="ARBA" id="ARBA00009670"/>
    </source>
</evidence>
<dbReference type="GO" id="GO:0005524">
    <property type="term" value="F:ATP binding"/>
    <property type="evidence" value="ECO:0007669"/>
    <property type="project" value="InterPro"/>
</dbReference>
<dbReference type="SUPFAM" id="SSF56112">
    <property type="entry name" value="Protein kinase-like (PK-like)"/>
    <property type="match status" value="1"/>
</dbReference>
<dbReference type="EMBL" id="BPVZ01000124">
    <property type="protein sequence ID" value="GKV37828.1"/>
    <property type="molecule type" value="Genomic_DNA"/>
</dbReference>
<comment type="caution">
    <text evidence="3">The sequence shown here is derived from an EMBL/GenBank/DDBJ whole genome shotgun (WGS) entry which is preliminary data.</text>
</comment>
<name>A0AAV5LKZ3_9ROSI</name>
<feature type="domain" description="Protein kinase" evidence="2">
    <location>
        <begin position="205"/>
        <end position="536"/>
    </location>
</feature>
<dbReference type="InterPro" id="IPR004147">
    <property type="entry name" value="ABC1_dom"/>
</dbReference>
<dbReference type="AlphaFoldDB" id="A0AAV5LKZ3"/>
<evidence type="ECO:0000259" key="2">
    <source>
        <dbReference type="PROSITE" id="PS50011"/>
    </source>
</evidence>
<dbReference type="PROSITE" id="PS50011">
    <property type="entry name" value="PROTEIN_KINASE_DOM"/>
    <property type="match status" value="1"/>
</dbReference>